<reference evidence="1" key="2">
    <citation type="submission" date="2020-09" db="EMBL/GenBank/DDBJ databases">
        <authorList>
            <person name="Sun Q."/>
            <person name="Kim S."/>
        </authorList>
    </citation>
    <scope>NUCLEOTIDE SEQUENCE</scope>
    <source>
        <strain evidence="1">KCTC 23077</strain>
    </source>
</reference>
<protein>
    <submittedName>
        <fullName evidence="1">Uncharacterized protein</fullName>
    </submittedName>
</protein>
<gene>
    <name evidence="1" type="ORF">GCM10007067_25350</name>
</gene>
<dbReference type="AlphaFoldDB" id="A0A918T3G5"/>
<accession>A0A918T3G5</accession>
<evidence type="ECO:0000313" key="1">
    <source>
        <dbReference type="EMBL" id="GHA86227.1"/>
    </source>
</evidence>
<name>A0A918T3G5_9GAMM</name>
<dbReference type="Proteomes" id="UP000646426">
    <property type="component" value="Unassembled WGS sequence"/>
</dbReference>
<comment type="caution">
    <text evidence="1">The sequence shown here is derived from an EMBL/GenBank/DDBJ whole genome shotgun (WGS) entry which is preliminary data.</text>
</comment>
<proteinExistence type="predicted"/>
<sequence>MAGAVPATLPDTAAGRLAEELIHHVNADKPEQMRRRAPTILSADVALSD</sequence>
<keyword evidence="2" id="KW-1185">Reference proteome</keyword>
<dbReference type="RefSeq" id="WP_229792508.1">
    <property type="nucleotide sequence ID" value="NZ_BMYD01000004.1"/>
</dbReference>
<organism evidence="1 2">
    <name type="scientific">Cognatilysobacter bugurensis</name>
    <dbReference type="NCBI Taxonomy" id="543356"/>
    <lineage>
        <taxon>Bacteria</taxon>
        <taxon>Pseudomonadati</taxon>
        <taxon>Pseudomonadota</taxon>
        <taxon>Gammaproteobacteria</taxon>
        <taxon>Lysobacterales</taxon>
        <taxon>Lysobacteraceae</taxon>
        <taxon>Cognatilysobacter</taxon>
    </lineage>
</organism>
<evidence type="ECO:0000313" key="2">
    <source>
        <dbReference type="Proteomes" id="UP000646426"/>
    </source>
</evidence>
<reference evidence="1" key="1">
    <citation type="journal article" date="2014" name="Int. J. Syst. Evol. Microbiol.">
        <title>Complete genome sequence of Corynebacterium casei LMG S-19264T (=DSM 44701T), isolated from a smear-ripened cheese.</title>
        <authorList>
            <consortium name="US DOE Joint Genome Institute (JGI-PGF)"/>
            <person name="Walter F."/>
            <person name="Albersmeier A."/>
            <person name="Kalinowski J."/>
            <person name="Ruckert C."/>
        </authorList>
    </citation>
    <scope>NUCLEOTIDE SEQUENCE</scope>
    <source>
        <strain evidence="1">KCTC 23077</strain>
    </source>
</reference>
<dbReference type="EMBL" id="BMYD01000004">
    <property type="protein sequence ID" value="GHA86227.1"/>
    <property type="molecule type" value="Genomic_DNA"/>
</dbReference>